<dbReference type="STRING" id="1280837.A0A316VJ65"/>
<feature type="binding site" evidence="9">
    <location>
        <position position="103"/>
    </location>
    <ligand>
        <name>Zn(2+)</name>
        <dbReference type="ChEBI" id="CHEBI:29105"/>
        <label>2</label>
    </ligand>
</feature>
<feature type="domain" description="TFIIS-type" evidence="12">
    <location>
        <begin position="66"/>
        <end position="108"/>
    </location>
</feature>
<feature type="binding site" evidence="9">
    <location>
        <position position="8"/>
    </location>
    <ligand>
        <name>Zn(2+)</name>
        <dbReference type="ChEBI" id="CHEBI:29105"/>
        <label>1</label>
    </ligand>
</feature>
<evidence type="ECO:0000256" key="4">
    <source>
        <dbReference type="ARBA" id="ARBA00022771"/>
    </source>
</evidence>
<dbReference type="RefSeq" id="XP_025357842.1">
    <property type="nucleotide sequence ID" value="XM_025501613.1"/>
</dbReference>
<dbReference type="PROSITE" id="PS51133">
    <property type="entry name" value="ZF_TFIIS_2"/>
    <property type="match status" value="1"/>
</dbReference>
<evidence type="ECO:0000256" key="8">
    <source>
        <dbReference type="PIRNR" id="PIRNR005586"/>
    </source>
</evidence>
<dbReference type="FunFam" id="2.20.25.10:FF:000005">
    <property type="entry name" value="DNA-directed RNA polymerase subunit"/>
    <property type="match status" value="1"/>
</dbReference>
<dbReference type="GeneID" id="37023394"/>
<evidence type="ECO:0000256" key="9">
    <source>
        <dbReference type="PIRSR" id="PIRSR005586-1"/>
    </source>
</evidence>
<dbReference type="CDD" id="cd10509">
    <property type="entry name" value="Zn-ribbon_RPC11"/>
    <property type="match status" value="1"/>
</dbReference>
<dbReference type="GO" id="GO:0003676">
    <property type="term" value="F:nucleic acid binding"/>
    <property type="evidence" value="ECO:0007669"/>
    <property type="project" value="InterPro"/>
</dbReference>
<organism evidence="13 14">
    <name type="scientific">Meira miltonrushii</name>
    <dbReference type="NCBI Taxonomy" id="1280837"/>
    <lineage>
        <taxon>Eukaryota</taxon>
        <taxon>Fungi</taxon>
        <taxon>Dikarya</taxon>
        <taxon>Basidiomycota</taxon>
        <taxon>Ustilaginomycotina</taxon>
        <taxon>Exobasidiomycetes</taxon>
        <taxon>Exobasidiales</taxon>
        <taxon>Brachybasidiaceae</taxon>
        <taxon>Meira</taxon>
    </lineage>
</organism>
<dbReference type="InParanoid" id="A0A316VJ65"/>
<evidence type="ECO:0000256" key="6">
    <source>
        <dbReference type="ARBA" id="ARBA00023163"/>
    </source>
</evidence>
<evidence type="ECO:0000256" key="7">
    <source>
        <dbReference type="ARBA" id="ARBA00023242"/>
    </source>
</evidence>
<evidence type="ECO:0000313" key="13">
    <source>
        <dbReference type="EMBL" id="PWN37540.1"/>
    </source>
</evidence>
<dbReference type="OrthoDB" id="282152at2759"/>
<keyword evidence="6 8" id="KW-0804">Transcription</keyword>
<sequence>MSLFCPTCANMLLVGRDDMNRNRWECSTCPYQFPIAKQMTTRVKLTRKQVDDIMGGEDAWKNVDSTDAACPKCDNARAFFMQLQIRSADEPMTTFYRCTKSECGYQWREG</sequence>
<keyword evidence="14" id="KW-1185">Reference proteome</keyword>
<feature type="binding site" evidence="9">
    <location>
        <position position="98"/>
    </location>
    <ligand>
        <name>Zn(2+)</name>
        <dbReference type="ChEBI" id="CHEBI:29105"/>
        <label>2</label>
    </ligand>
</feature>
<dbReference type="GO" id="GO:0006386">
    <property type="term" value="P:termination of RNA polymerase III transcription"/>
    <property type="evidence" value="ECO:0007669"/>
    <property type="project" value="UniProtKB-ARBA"/>
</dbReference>
<evidence type="ECO:0000259" key="12">
    <source>
        <dbReference type="PROSITE" id="PS51133"/>
    </source>
</evidence>
<reference evidence="13 14" key="1">
    <citation type="journal article" date="2018" name="Mol. Biol. Evol.">
        <title>Broad Genomic Sampling Reveals a Smut Pathogenic Ancestry of the Fungal Clade Ustilaginomycotina.</title>
        <authorList>
            <person name="Kijpornyongpan T."/>
            <person name="Mondo S.J."/>
            <person name="Barry K."/>
            <person name="Sandor L."/>
            <person name="Lee J."/>
            <person name="Lipzen A."/>
            <person name="Pangilinan J."/>
            <person name="LaButti K."/>
            <person name="Hainaut M."/>
            <person name="Henrissat B."/>
            <person name="Grigoriev I.V."/>
            <person name="Spatafora J.W."/>
            <person name="Aime M.C."/>
        </authorList>
    </citation>
    <scope>NUCLEOTIDE SEQUENCE [LARGE SCALE GENOMIC DNA]</scope>
    <source>
        <strain evidence="13 14">MCA 3882</strain>
    </source>
</reference>
<feature type="binding site" evidence="9">
    <location>
        <position position="5"/>
    </location>
    <ligand>
        <name>Zn(2+)</name>
        <dbReference type="ChEBI" id="CHEBI:29105"/>
        <label>1</label>
    </ligand>
</feature>
<accession>A0A316VJ65</accession>
<dbReference type="AlphaFoldDB" id="A0A316VJ65"/>
<dbReference type="GO" id="GO:0003899">
    <property type="term" value="F:DNA-directed RNA polymerase activity"/>
    <property type="evidence" value="ECO:0007669"/>
    <property type="project" value="InterPro"/>
</dbReference>
<dbReference type="Pfam" id="PF02150">
    <property type="entry name" value="Zn_ribbon_RPB9"/>
    <property type="match status" value="1"/>
</dbReference>
<dbReference type="SMART" id="SM00440">
    <property type="entry name" value="ZnF_C2C2"/>
    <property type="match status" value="1"/>
</dbReference>
<keyword evidence="5 9" id="KW-0862">Zinc</keyword>
<comment type="function">
    <text evidence="8">DNA-dependent RNA polymerase catalyzes the transcription of DNA into RNA using the four ribonucleoside triphosphates as substrates.</text>
</comment>
<dbReference type="PIRSF" id="PIRSF005586">
    <property type="entry name" value="RNApol_RpoM"/>
    <property type="match status" value="1"/>
</dbReference>
<dbReference type="Gene3D" id="2.20.25.10">
    <property type="match status" value="1"/>
</dbReference>
<evidence type="ECO:0000256" key="11">
    <source>
        <dbReference type="RuleBase" id="RU003474"/>
    </source>
</evidence>
<feature type="binding site" evidence="9">
    <location>
        <position position="70"/>
    </location>
    <ligand>
        <name>Zn(2+)</name>
        <dbReference type="ChEBI" id="CHEBI:29105"/>
        <label>2</label>
    </ligand>
</feature>
<keyword evidence="3 9" id="KW-0479">Metal-binding</keyword>
<comment type="subcellular location">
    <subcellularLocation>
        <location evidence="1 8">Nucleus</location>
    </subcellularLocation>
</comment>
<dbReference type="SMART" id="SM00661">
    <property type="entry name" value="RPOL9"/>
    <property type="match status" value="1"/>
</dbReference>
<evidence type="ECO:0000256" key="2">
    <source>
        <dbReference type="ARBA" id="ARBA00022478"/>
    </source>
</evidence>
<evidence type="ECO:0000256" key="10">
    <source>
        <dbReference type="PIRSR" id="PIRSR005586-2"/>
    </source>
</evidence>
<feature type="binding site" evidence="9">
    <location>
        <position position="26"/>
    </location>
    <ligand>
        <name>Zn(2+)</name>
        <dbReference type="ChEBI" id="CHEBI:29105"/>
        <label>1</label>
    </ligand>
</feature>
<protein>
    <recommendedName>
        <fullName evidence="8">DNA-directed RNA polymerase subunit</fullName>
    </recommendedName>
</protein>
<keyword evidence="2 8" id="KW-0240">DNA-directed RNA polymerase</keyword>
<dbReference type="GO" id="GO:0008270">
    <property type="term" value="F:zinc ion binding"/>
    <property type="evidence" value="ECO:0007669"/>
    <property type="project" value="UniProtKB-KW"/>
</dbReference>
<dbReference type="InterPro" id="IPR001529">
    <property type="entry name" value="Zn_ribbon_RPB9"/>
</dbReference>
<dbReference type="PROSITE" id="PS00466">
    <property type="entry name" value="ZF_TFIIS_1"/>
    <property type="match status" value="1"/>
</dbReference>
<keyword evidence="7 8" id="KW-0539">Nucleus</keyword>
<keyword evidence="4 10" id="KW-0863">Zinc-finger</keyword>
<dbReference type="SUPFAM" id="SSF57783">
    <property type="entry name" value="Zinc beta-ribbon"/>
    <property type="match status" value="1"/>
</dbReference>
<dbReference type="Proteomes" id="UP000245771">
    <property type="component" value="Unassembled WGS sequence"/>
</dbReference>
<name>A0A316VJ65_9BASI</name>
<feature type="zinc finger region" description="C4-type" evidence="10">
    <location>
        <begin position="5"/>
        <end position="29"/>
    </location>
</feature>
<feature type="binding site" evidence="9">
    <location>
        <position position="29"/>
    </location>
    <ligand>
        <name>Zn(2+)</name>
        <dbReference type="ChEBI" id="CHEBI:29105"/>
        <label>1</label>
    </ligand>
</feature>
<dbReference type="InterPro" id="IPR012164">
    <property type="entry name" value="Rpa12/Rpb9/Rpc10/TFS"/>
</dbReference>
<feature type="binding site" evidence="9">
    <location>
        <position position="73"/>
    </location>
    <ligand>
        <name>Zn(2+)</name>
        <dbReference type="ChEBI" id="CHEBI:29105"/>
        <label>2</label>
    </ligand>
</feature>
<dbReference type="PANTHER" id="PTHR11239:SF12">
    <property type="entry name" value="DNA-DIRECTED RNA POLYMERASE III SUBUNIT RPC10"/>
    <property type="match status" value="1"/>
</dbReference>
<comment type="similarity">
    <text evidence="8 11">Belongs to the archaeal rpoM/eukaryotic RPA12/RPB9/RPC11 RNA polymerase family.</text>
</comment>
<proteinExistence type="inferred from homology"/>
<dbReference type="FunCoup" id="A0A316VJ65">
    <property type="interactions" value="189"/>
</dbReference>
<dbReference type="PANTHER" id="PTHR11239">
    <property type="entry name" value="DNA-DIRECTED RNA POLYMERASE"/>
    <property type="match status" value="1"/>
</dbReference>
<evidence type="ECO:0000256" key="3">
    <source>
        <dbReference type="ARBA" id="ARBA00022723"/>
    </source>
</evidence>
<dbReference type="Pfam" id="PF01096">
    <property type="entry name" value="Zn_ribbon_TFIIS"/>
    <property type="match status" value="1"/>
</dbReference>
<dbReference type="InterPro" id="IPR034014">
    <property type="entry name" value="Zn_ribbon_RPC11_C"/>
</dbReference>
<gene>
    <name evidence="13" type="ORF">FA14DRAFT_187634</name>
</gene>
<dbReference type="EMBL" id="KZ819602">
    <property type="protein sequence ID" value="PWN37540.1"/>
    <property type="molecule type" value="Genomic_DNA"/>
</dbReference>
<dbReference type="InterPro" id="IPR001222">
    <property type="entry name" value="Znf_TFIIS"/>
</dbReference>
<evidence type="ECO:0000256" key="1">
    <source>
        <dbReference type="ARBA" id="ARBA00004123"/>
    </source>
</evidence>
<evidence type="ECO:0000256" key="5">
    <source>
        <dbReference type="ARBA" id="ARBA00022833"/>
    </source>
</evidence>
<evidence type="ECO:0000313" key="14">
    <source>
        <dbReference type="Proteomes" id="UP000245771"/>
    </source>
</evidence>
<dbReference type="GO" id="GO:0005666">
    <property type="term" value="C:RNA polymerase III complex"/>
    <property type="evidence" value="ECO:0007669"/>
    <property type="project" value="TreeGrafter"/>
</dbReference>